<organism evidence="1 2">
    <name type="scientific">Paractinoplanes rishiriensis</name>
    <dbReference type="NCBI Taxonomy" id="1050105"/>
    <lineage>
        <taxon>Bacteria</taxon>
        <taxon>Bacillati</taxon>
        <taxon>Actinomycetota</taxon>
        <taxon>Actinomycetes</taxon>
        <taxon>Micromonosporales</taxon>
        <taxon>Micromonosporaceae</taxon>
        <taxon>Paractinoplanes</taxon>
    </lineage>
</organism>
<dbReference type="Proteomes" id="UP000636960">
    <property type="component" value="Unassembled WGS sequence"/>
</dbReference>
<name>A0A919MV86_9ACTN</name>
<dbReference type="PANTHER" id="PTHR39166">
    <property type="entry name" value="BLL1166 PROTEIN"/>
    <property type="match status" value="1"/>
</dbReference>
<evidence type="ECO:0000313" key="2">
    <source>
        <dbReference type="Proteomes" id="UP000636960"/>
    </source>
</evidence>
<reference evidence="1" key="1">
    <citation type="submission" date="2021-01" db="EMBL/GenBank/DDBJ databases">
        <title>Whole genome shotgun sequence of Actinoplanes rishiriensis NBRC 108556.</title>
        <authorList>
            <person name="Komaki H."/>
            <person name="Tamura T."/>
        </authorList>
    </citation>
    <scope>NUCLEOTIDE SEQUENCE</scope>
    <source>
        <strain evidence="1">NBRC 108556</strain>
    </source>
</reference>
<dbReference type="AlphaFoldDB" id="A0A919MV86"/>
<accession>A0A919MV86</accession>
<evidence type="ECO:0008006" key="3">
    <source>
        <dbReference type="Google" id="ProtNLM"/>
    </source>
</evidence>
<dbReference type="PANTHER" id="PTHR39166:SF1">
    <property type="entry name" value="BLL1166 PROTEIN"/>
    <property type="match status" value="1"/>
</dbReference>
<dbReference type="EMBL" id="BOMV01000099">
    <property type="protein sequence ID" value="GIF01137.1"/>
    <property type="molecule type" value="Genomic_DNA"/>
</dbReference>
<evidence type="ECO:0000313" key="1">
    <source>
        <dbReference type="EMBL" id="GIF01137.1"/>
    </source>
</evidence>
<dbReference type="Pfam" id="PF06042">
    <property type="entry name" value="NTP_transf_6"/>
    <property type="match status" value="1"/>
</dbReference>
<protein>
    <recommendedName>
        <fullName evidence="3">Nucleotidyltransferase family protein</fullName>
    </recommendedName>
</protein>
<gene>
    <name evidence="1" type="ORF">Ari01nite_86010</name>
</gene>
<keyword evidence="2" id="KW-1185">Reference proteome</keyword>
<proteinExistence type="predicted"/>
<comment type="caution">
    <text evidence="1">The sequence shown here is derived from an EMBL/GenBank/DDBJ whole genome shotgun (WGS) entry which is preliminary data.</text>
</comment>
<dbReference type="InterPro" id="IPR009267">
    <property type="entry name" value="NTP_transf_6"/>
</dbReference>
<sequence>MTGQPCGTARVEALTDLMRSQPWIMRVLEVVREADIPDAWVGAGVLRDLVWDQVYGWGFVPGRVRDVDIAYFDLGDLSAGNDDSVTGDLYRRWPEVPWEAKNQAAVHTWYPDRFGGGPVPALTSIHDAVRTWPETATAVAARLRPHDAIEICAPFGVDDLLDGVWRRNPRRVSAAQSLARLARQQPQRRWPSVSVIAPETDLA</sequence>